<comment type="similarity">
    <text evidence="1">Belongs to the LysR transcriptional regulatory family.</text>
</comment>
<dbReference type="PANTHER" id="PTHR30126:SF39">
    <property type="entry name" value="HTH-TYPE TRANSCRIPTIONAL REGULATOR CYSL"/>
    <property type="match status" value="1"/>
</dbReference>
<feature type="domain" description="HTH lysR-type" evidence="5">
    <location>
        <begin position="4"/>
        <end position="61"/>
    </location>
</feature>
<organism evidence="6 7">
    <name type="scientific">Lacibacterium aquatile</name>
    <dbReference type="NCBI Taxonomy" id="1168082"/>
    <lineage>
        <taxon>Bacteria</taxon>
        <taxon>Pseudomonadati</taxon>
        <taxon>Pseudomonadota</taxon>
        <taxon>Alphaproteobacteria</taxon>
        <taxon>Rhodospirillales</taxon>
        <taxon>Rhodospirillaceae</taxon>
    </lineage>
</organism>
<reference evidence="7" key="1">
    <citation type="journal article" date="2019" name="Int. J. Syst. Evol. Microbiol.">
        <title>The Global Catalogue of Microorganisms (GCM) 10K type strain sequencing project: providing services to taxonomists for standard genome sequencing and annotation.</title>
        <authorList>
            <consortium name="The Broad Institute Genomics Platform"/>
            <consortium name="The Broad Institute Genome Sequencing Center for Infectious Disease"/>
            <person name="Wu L."/>
            <person name="Ma J."/>
        </authorList>
    </citation>
    <scope>NUCLEOTIDE SEQUENCE [LARGE SCALE GENOMIC DNA]</scope>
    <source>
        <strain evidence="7">CGMCC 1.19062</strain>
    </source>
</reference>
<evidence type="ECO:0000259" key="5">
    <source>
        <dbReference type="PROSITE" id="PS50931"/>
    </source>
</evidence>
<keyword evidence="7" id="KW-1185">Reference proteome</keyword>
<dbReference type="PRINTS" id="PR00039">
    <property type="entry name" value="HTHLYSR"/>
</dbReference>
<sequence length="288" mass="30562">MRGLSLDQLQSFLDVVETGSFSAAAERRALSQPAISQQIRELEKRLGVRLIERLGRKAAPTAAGSELILHARRVEGSVTELLATMARHGSGEVGRIRLGIGATACIYLLPPILRQLRQQMPGLEIVVATGNTGDIVRQVEDTALDIALVTLPASGRMLDVTPVRLDEFVAVGPANGHLPMAVAPADLAGLPLVLYEPGGNTRSVIDDWFAKAGHAPRPVMELGSVEAIKELVGAGLGYTILPAMAVKSAPSLDVRPLLPALHRTLALVLRKDKQVTKALRALMVGLSG</sequence>
<dbReference type="InterPro" id="IPR036390">
    <property type="entry name" value="WH_DNA-bd_sf"/>
</dbReference>
<keyword evidence="3" id="KW-0238">DNA-binding</keyword>
<dbReference type="PROSITE" id="PS50931">
    <property type="entry name" value="HTH_LYSR"/>
    <property type="match status" value="1"/>
</dbReference>
<dbReference type="InterPro" id="IPR036388">
    <property type="entry name" value="WH-like_DNA-bd_sf"/>
</dbReference>
<dbReference type="Gene3D" id="3.40.190.290">
    <property type="match status" value="1"/>
</dbReference>
<keyword evidence="2" id="KW-0805">Transcription regulation</keyword>
<gene>
    <name evidence="6" type="ORF">ACFSM5_01780</name>
</gene>
<evidence type="ECO:0000256" key="2">
    <source>
        <dbReference type="ARBA" id="ARBA00023015"/>
    </source>
</evidence>
<evidence type="ECO:0000256" key="3">
    <source>
        <dbReference type="ARBA" id="ARBA00023125"/>
    </source>
</evidence>
<dbReference type="InterPro" id="IPR000847">
    <property type="entry name" value="LysR_HTH_N"/>
</dbReference>
<keyword evidence="4" id="KW-0804">Transcription</keyword>
<dbReference type="Pfam" id="PF03466">
    <property type="entry name" value="LysR_substrate"/>
    <property type="match status" value="1"/>
</dbReference>
<dbReference type="Gene3D" id="1.10.10.10">
    <property type="entry name" value="Winged helix-like DNA-binding domain superfamily/Winged helix DNA-binding domain"/>
    <property type="match status" value="1"/>
</dbReference>
<proteinExistence type="inferred from homology"/>
<dbReference type="Pfam" id="PF00126">
    <property type="entry name" value="HTH_1"/>
    <property type="match status" value="1"/>
</dbReference>
<accession>A0ABW5DKV0</accession>
<protein>
    <submittedName>
        <fullName evidence="6">LysR family transcriptional regulator</fullName>
    </submittedName>
</protein>
<dbReference type="SUPFAM" id="SSF46785">
    <property type="entry name" value="Winged helix' DNA-binding domain"/>
    <property type="match status" value="1"/>
</dbReference>
<dbReference type="EMBL" id="JBHUIP010000002">
    <property type="protein sequence ID" value="MFD2261597.1"/>
    <property type="molecule type" value="Genomic_DNA"/>
</dbReference>
<evidence type="ECO:0000313" key="6">
    <source>
        <dbReference type="EMBL" id="MFD2261597.1"/>
    </source>
</evidence>
<name>A0ABW5DKV0_9PROT</name>
<dbReference type="SUPFAM" id="SSF53850">
    <property type="entry name" value="Periplasmic binding protein-like II"/>
    <property type="match status" value="1"/>
</dbReference>
<dbReference type="Proteomes" id="UP001597295">
    <property type="component" value="Unassembled WGS sequence"/>
</dbReference>
<evidence type="ECO:0000256" key="1">
    <source>
        <dbReference type="ARBA" id="ARBA00009437"/>
    </source>
</evidence>
<dbReference type="PANTHER" id="PTHR30126">
    <property type="entry name" value="HTH-TYPE TRANSCRIPTIONAL REGULATOR"/>
    <property type="match status" value="1"/>
</dbReference>
<dbReference type="RefSeq" id="WP_379874512.1">
    <property type="nucleotide sequence ID" value="NZ_JBHUIP010000002.1"/>
</dbReference>
<comment type="caution">
    <text evidence="6">The sequence shown here is derived from an EMBL/GenBank/DDBJ whole genome shotgun (WGS) entry which is preliminary data.</text>
</comment>
<evidence type="ECO:0000313" key="7">
    <source>
        <dbReference type="Proteomes" id="UP001597295"/>
    </source>
</evidence>
<evidence type="ECO:0000256" key="4">
    <source>
        <dbReference type="ARBA" id="ARBA00023163"/>
    </source>
</evidence>
<dbReference type="InterPro" id="IPR005119">
    <property type="entry name" value="LysR_subst-bd"/>
</dbReference>
<dbReference type="CDD" id="cd05466">
    <property type="entry name" value="PBP2_LTTR_substrate"/>
    <property type="match status" value="1"/>
</dbReference>